<reference evidence="2" key="1">
    <citation type="journal article" date="2019" name="Int. J. Syst. Evol. Microbiol.">
        <title>The Global Catalogue of Microorganisms (GCM) 10K type strain sequencing project: providing services to taxonomists for standard genome sequencing and annotation.</title>
        <authorList>
            <consortium name="The Broad Institute Genomics Platform"/>
            <consortium name="The Broad Institute Genome Sequencing Center for Infectious Disease"/>
            <person name="Wu L."/>
            <person name="Ma J."/>
        </authorList>
    </citation>
    <scope>NUCLEOTIDE SEQUENCE [LARGE SCALE GENOMIC DNA]</scope>
    <source>
        <strain evidence="2">JCM 32105</strain>
    </source>
</reference>
<protein>
    <recommendedName>
        <fullName evidence="3">HTH cro/C1-type domain-containing protein</fullName>
    </recommendedName>
</protein>
<dbReference type="Proteomes" id="UP001500067">
    <property type="component" value="Unassembled WGS sequence"/>
</dbReference>
<evidence type="ECO:0008006" key="3">
    <source>
        <dbReference type="Google" id="ProtNLM"/>
    </source>
</evidence>
<dbReference type="RefSeq" id="WP_345085657.1">
    <property type="nucleotide sequence ID" value="NZ_BAABFA010000028.1"/>
</dbReference>
<dbReference type="EMBL" id="BAABFA010000028">
    <property type="protein sequence ID" value="GAA4470616.1"/>
    <property type="molecule type" value="Genomic_DNA"/>
</dbReference>
<name>A0ABP8NSJ2_9BACT</name>
<evidence type="ECO:0000313" key="2">
    <source>
        <dbReference type="Proteomes" id="UP001500067"/>
    </source>
</evidence>
<sequence length="400" mass="46584">MDNNKPNRFSEIDEILRGLQPTLRDMFEKRLHELGVNQTAALKMLQLERKTLIGILDGTQKRANMGNLHKLAVFLNVPTEELIKLHISQLEGNKPKENETNSKKFIRENFDLVVLKKSGFIKDVTDFEAIEQRITSFLGLKSIFDYKKRMFDAAFSAGAFVPQNTTTREFWLTAVKNMATKIDNPYFYDRQSLIKYFPQIRWNTTNVEYGLINVIKALYKLGITVVFQPSLSSLHLRGATFPVNEQPCIALTDYRGFYPTLWHCLIHELYHVLFDWDEIKGGSYHISEDPTAMLTLDEKEADADNFAHEYLFSAAKLEEIKPYLRDKEYVDEVAKNNNIHPSVIYAYYAFENGAIDRMAWPRARKQMPEIRKAIYRLDPTWEKVTSIDETVKKLKLEIYN</sequence>
<keyword evidence="2" id="KW-1185">Reference proteome</keyword>
<evidence type="ECO:0000313" key="1">
    <source>
        <dbReference type="EMBL" id="GAA4470616.1"/>
    </source>
</evidence>
<gene>
    <name evidence="1" type="ORF">GCM10023093_32020</name>
</gene>
<accession>A0ABP8NSJ2</accession>
<organism evidence="1 2">
    <name type="scientific">Nemorincola caseinilytica</name>
    <dbReference type="NCBI Taxonomy" id="2054315"/>
    <lineage>
        <taxon>Bacteria</taxon>
        <taxon>Pseudomonadati</taxon>
        <taxon>Bacteroidota</taxon>
        <taxon>Chitinophagia</taxon>
        <taxon>Chitinophagales</taxon>
        <taxon>Chitinophagaceae</taxon>
        <taxon>Nemorincola</taxon>
    </lineage>
</organism>
<comment type="caution">
    <text evidence="1">The sequence shown here is derived from an EMBL/GenBank/DDBJ whole genome shotgun (WGS) entry which is preliminary data.</text>
</comment>
<proteinExistence type="predicted"/>